<dbReference type="EMBL" id="FR926545">
    <property type="protein sequence ID" value="CDQ96624.1"/>
    <property type="molecule type" value="Genomic_DNA"/>
</dbReference>
<dbReference type="Proteomes" id="UP000193380">
    <property type="component" value="Unassembled WGS sequence"/>
</dbReference>
<dbReference type="STRING" id="8022.A0A060Z4H0"/>
<dbReference type="AlphaFoldDB" id="A0A060Z4H0"/>
<dbReference type="PaxDb" id="8022-A0A060Z4H0"/>
<proteinExistence type="predicted"/>
<organism evidence="2 3">
    <name type="scientific">Oncorhynchus mykiss</name>
    <name type="common">Rainbow trout</name>
    <name type="synonym">Salmo gairdneri</name>
    <dbReference type="NCBI Taxonomy" id="8022"/>
    <lineage>
        <taxon>Eukaryota</taxon>
        <taxon>Metazoa</taxon>
        <taxon>Chordata</taxon>
        <taxon>Craniata</taxon>
        <taxon>Vertebrata</taxon>
        <taxon>Euteleostomi</taxon>
        <taxon>Actinopterygii</taxon>
        <taxon>Neopterygii</taxon>
        <taxon>Teleostei</taxon>
        <taxon>Protacanthopterygii</taxon>
        <taxon>Salmoniformes</taxon>
        <taxon>Salmonidae</taxon>
        <taxon>Salmoninae</taxon>
        <taxon>Oncorhynchus</taxon>
    </lineage>
</organism>
<reference evidence="2" key="1">
    <citation type="journal article" date="2014" name="Nat. Commun.">
        <title>The rainbow trout genome provides novel insights into evolution after whole-genome duplication in vertebrates.</title>
        <authorList>
            <person name="Berthelot C."/>
            <person name="Brunet F."/>
            <person name="Chalopin D."/>
            <person name="Juanchich A."/>
            <person name="Bernard M."/>
            <person name="Noel B."/>
            <person name="Bento P."/>
            <person name="Da Silva C."/>
            <person name="Labadie K."/>
            <person name="Alberti A."/>
            <person name="Aury J.M."/>
            <person name="Louis A."/>
            <person name="Dehais P."/>
            <person name="Bardou P."/>
            <person name="Montfort J."/>
            <person name="Klopp C."/>
            <person name="Cabau C."/>
            <person name="Gaspin C."/>
            <person name="Thorgaard G.H."/>
            <person name="Boussaha M."/>
            <person name="Quillet E."/>
            <person name="Guyomard R."/>
            <person name="Galiana D."/>
            <person name="Bobe J."/>
            <person name="Volff J.N."/>
            <person name="Genet C."/>
            <person name="Wincker P."/>
            <person name="Jaillon O."/>
            <person name="Roest Crollius H."/>
            <person name="Guiguen Y."/>
        </authorList>
    </citation>
    <scope>NUCLEOTIDE SEQUENCE [LARGE SCALE GENOMIC DNA]</scope>
</reference>
<protein>
    <recommendedName>
        <fullName evidence="4">WASP family protein member</fullName>
    </recommendedName>
</protein>
<evidence type="ECO:0000313" key="2">
    <source>
        <dbReference type="EMBL" id="CDQ96624.1"/>
    </source>
</evidence>
<accession>A0A060Z4H0</accession>
<evidence type="ECO:0000313" key="3">
    <source>
        <dbReference type="Proteomes" id="UP000193380"/>
    </source>
</evidence>
<evidence type="ECO:0008006" key="4">
    <source>
        <dbReference type="Google" id="ProtNLM"/>
    </source>
</evidence>
<gene>
    <name evidence="2" type="ORF">GSONMT00028402001</name>
</gene>
<dbReference type="Gene3D" id="6.10.280.150">
    <property type="match status" value="1"/>
</dbReference>
<evidence type="ECO:0000256" key="1">
    <source>
        <dbReference type="SAM" id="MobiDB-lite"/>
    </source>
</evidence>
<name>A0A060Z4H0_ONCMY</name>
<sequence length="176" mass="20009">MSRDDGKDALKFYTDPSYFFDLWKEKMLQDTKDIMKERRKHRKEKKDNQNMRTLNPRKIKTRKDEWERLKMGEEFVVPKNDMGESLEGLNGSIGSGEGCYSPDGLDQSTGSYAFDPGSPLLPPPRTTSCPLHPQTWRIMTDSTEHQPKSAPAFLAPHTPLQPLPCPLLLPLAHGPT</sequence>
<reference evidence="2" key="2">
    <citation type="submission" date="2014-03" db="EMBL/GenBank/DDBJ databases">
        <authorList>
            <person name="Genoscope - CEA"/>
        </authorList>
    </citation>
    <scope>NUCLEOTIDE SEQUENCE</scope>
</reference>
<feature type="region of interest" description="Disordered" evidence="1">
    <location>
        <begin position="82"/>
        <end position="132"/>
    </location>
</feature>
<feature type="region of interest" description="Disordered" evidence="1">
    <location>
        <begin position="34"/>
        <end position="65"/>
    </location>
</feature>